<dbReference type="AlphaFoldDB" id="A0A357VKL6"/>
<evidence type="ECO:0000256" key="3">
    <source>
        <dbReference type="ARBA" id="ARBA00022475"/>
    </source>
</evidence>
<keyword evidence="7 8" id="KW-0472">Membrane</keyword>
<dbReference type="CDD" id="cd06261">
    <property type="entry name" value="TM_PBP2"/>
    <property type="match status" value="1"/>
</dbReference>
<comment type="caution">
    <text evidence="10">The sequence shown here is derived from an EMBL/GenBank/DDBJ whole genome shotgun (WGS) entry which is preliminary data.</text>
</comment>
<name>A0A357VKL6_9THEO</name>
<comment type="similarity">
    <text evidence="8">Belongs to the binding-protein-dependent transport system permease family.</text>
</comment>
<dbReference type="NCBIfam" id="TIGR01726">
    <property type="entry name" value="HEQRo_perm_3TM"/>
    <property type="match status" value="1"/>
</dbReference>
<feature type="transmembrane region" description="Helical" evidence="8">
    <location>
        <begin position="55"/>
        <end position="76"/>
    </location>
</feature>
<dbReference type="InterPro" id="IPR000515">
    <property type="entry name" value="MetI-like"/>
</dbReference>
<evidence type="ECO:0000313" key="11">
    <source>
        <dbReference type="Proteomes" id="UP000264445"/>
    </source>
</evidence>
<feature type="domain" description="ABC transmembrane type-1" evidence="9">
    <location>
        <begin position="17"/>
        <end position="202"/>
    </location>
</feature>
<dbReference type="InterPro" id="IPR014342">
    <property type="entry name" value="Ectoine_EhuC"/>
</dbReference>
<keyword evidence="3" id="KW-1003">Cell membrane</keyword>
<sequence>MKIDKILNILLRLIDASKVTISLTIVAALLASVIAFISGILLLNRHKIIRFLVRTYVEIFRGTSLLVQLYWTYFVLPFFSVELPKFTAGVVAIALNYGAYSAEIVRAGFLSVPKEQIEAAKALNFTPSQRMRYIIFPQAIRIMLPGLGNQMIELIKGTALVSLIGLEDLTYSGVIMRTNDIADTFIIFILILVIYYAISSIFASGFKLLEKRANVGRA</sequence>
<evidence type="ECO:0000256" key="2">
    <source>
        <dbReference type="ARBA" id="ARBA00022448"/>
    </source>
</evidence>
<proteinExistence type="inferred from homology"/>
<comment type="subcellular location">
    <subcellularLocation>
        <location evidence="1 8">Cell membrane</location>
        <topology evidence="1 8">Multi-pass membrane protein</topology>
    </subcellularLocation>
</comment>
<keyword evidence="5" id="KW-0029">Amino-acid transport</keyword>
<dbReference type="Pfam" id="PF00528">
    <property type="entry name" value="BPD_transp_1"/>
    <property type="match status" value="1"/>
</dbReference>
<evidence type="ECO:0000256" key="8">
    <source>
        <dbReference type="RuleBase" id="RU363032"/>
    </source>
</evidence>
<dbReference type="InterPro" id="IPR035906">
    <property type="entry name" value="MetI-like_sf"/>
</dbReference>
<evidence type="ECO:0000256" key="7">
    <source>
        <dbReference type="ARBA" id="ARBA00023136"/>
    </source>
</evidence>
<dbReference type="GO" id="GO:0006865">
    <property type="term" value="P:amino acid transport"/>
    <property type="evidence" value="ECO:0007669"/>
    <property type="project" value="UniProtKB-KW"/>
</dbReference>
<evidence type="ECO:0000256" key="6">
    <source>
        <dbReference type="ARBA" id="ARBA00022989"/>
    </source>
</evidence>
<keyword evidence="4 8" id="KW-0812">Transmembrane</keyword>
<dbReference type="NCBIfam" id="TIGR03004">
    <property type="entry name" value="ectoine_ehuC"/>
    <property type="match status" value="1"/>
</dbReference>
<dbReference type="EMBL" id="DOLB01000059">
    <property type="protein sequence ID" value="HBT48914.1"/>
    <property type="molecule type" value="Genomic_DNA"/>
</dbReference>
<dbReference type="PANTHER" id="PTHR30614">
    <property type="entry name" value="MEMBRANE COMPONENT OF AMINO ACID ABC TRANSPORTER"/>
    <property type="match status" value="1"/>
</dbReference>
<keyword evidence="6 8" id="KW-1133">Transmembrane helix</keyword>
<keyword evidence="2 8" id="KW-0813">Transport</keyword>
<dbReference type="PROSITE" id="PS50928">
    <property type="entry name" value="ABC_TM1"/>
    <property type="match status" value="1"/>
</dbReference>
<dbReference type="Proteomes" id="UP000264445">
    <property type="component" value="Unassembled WGS sequence"/>
</dbReference>
<evidence type="ECO:0000256" key="4">
    <source>
        <dbReference type="ARBA" id="ARBA00022692"/>
    </source>
</evidence>
<evidence type="ECO:0000313" key="10">
    <source>
        <dbReference type="EMBL" id="HBT48914.1"/>
    </source>
</evidence>
<feature type="transmembrane region" description="Helical" evidence="8">
    <location>
        <begin position="185"/>
        <end position="209"/>
    </location>
</feature>
<protein>
    <submittedName>
        <fullName evidence="10">Ectoine/hydroxyectoine ABC transporter permease subunit EhuC</fullName>
    </submittedName>
</protein>
<evidence type="ECO:0000256" key="1">
    <source>
        <dbReference type="ARBA" id="ARBA00004651"/>
    </source>
</evidence>
<dbReference type="InterPro" id="IPR010065">
    <property type="entry name" value="AA_ABC_transptr_permease_3TM"/>
</dbReference>
<feature type="transmembrane region" description="Helical" evidence="8">
    <location>
        <begin position="20"/>
        <end position="43"/>
    </location>
</feature>
<dbReference type="PANTHER" id="PTHR30614:SF0">
    <property type="entry name" value="L-CYSTINE TRANSPORT SYSTEM PERMEASE PROTEIN TCYL"/>
    <property type="match status" value="1"/>
</dbReference>
<dbReference type="GO" id="GO:0022857">
    <property type="term" value="F:transmembrane transporter activity"/>
    <property type="evidence" value="ECO:0007669"/>
    <property type="project" value="InterPro"/>
</dbReference>
<dbReference type="GO" id="GO:0043190">
    <property type="term" value="C:ATP-binding cassette (ABC) transporter complex"/>
    <property type="evidence" value="ECO:0007669"/>
    <property type="project" value="InterPro"/>
</dbReference>
<accession>A0A357VKL6</accession>
<dbReference type="InterPro" id="IPR043429">
    <property type="entry name" value="ArtM/GltK/GlnP/TcyL/YhdX-like"/>
</dbReference>
<evidence type="ECO:0000259" key="9">
    <source>
        <dbReference type="PROSITE" id="PS50928"/>
    </source>
</evidence>
<reference evidence="10 11" key="1">
    <citation type="journal article" date="2018" name="Nat. Biotechnol.">
        <title>A standardized bacterial taxonomy based on genome phylogeny substantially revises the tree of life.</title>
        <authorList>
            <person name="Parks D.H."/>
            <person name="Chuvochina M."/>
            <person name="Waite D.W."/>
            <person name="Rinke C."/>
            <person name="Skarshewski A."/>
            <person name="Chaumeil P.A."/>
            <person name="Hugenholtz P."/>
        </authorList>
    </citation>
    <scope>NUCLEOTIDE SEQUENCE [LARGE SCALE GENOMIC DNA]</scope>
    <source>
        <strain evidence="10">UBA12544</strain>
    </source>
</reference>
<organism evidence="10 11">
    <name type="scientific">Caldanaerobacter subterraneus</name>
    <dbReference type="NCBI Taxonomy" id="911092"/>
    <lineage>
        <taxon>Bacteria</taxon>
        <taxon>Bacillati</taxon>
        <taxon>Bacillota</taxon>
        <taxon>Clostridia</taxon>
        <taxon>Thermoanaerobacterales</taxon>
        <taxon>Thermoanaerobacteraceae</taxon>
        <taxon>Caldanaerobacter</taxon>
    </lineage>
</organism>
<dbReference type="SUPFAM" id="SSF161098">
    <property type="entry name" value="MetI-like"/>
    <property type="match status" value="1"/>
</dbReference>
<dbReference type="Gene3D" id="1.10.3720.10">
    <property type="entry name" value="MetI-like"/>
    <property type="match status" value="1"/>
</dbReference>
<evidence type="ECO:0000256" key="5">
    <source>
        <dbReference type="ARBA" id="ARBA00022970"/>
    </source>
</evidence>
<gene>
    <name evidence="10" type="primary">ehuC</name>
    <name evidence="10" type="ORF">DEA61_03485</name>
</gene>